<proteinExistence type="predicted"/>
<dbReference type="NCBIfam" id="TIGR04025">
    <property type="entry name" value="PPOX_FMN_DR2398"/>
    <property type="match status" value="1"/>
</dbReference>
<dbReference type="RefSeq" id="WP_012415907.1">
    <property type="nucleotide sequence ID" value="NC_010645.1"/>
</dbReference>
<dbReference type="SUPFAM" id="SSF50475">
    <property type="entry name" value="FMN-binding split barrel"/>
    <property type="match status" value="1"/>
</dbReference>
<dbReference type="Proteomes" id="UP000001977">
    <property type="component" value="Chromosome"/>
</dbReference>
<dbReference type="AlphaFoldDB" id="Q2L0K3"/>
<dbReference type="Gene3D" id="2.30.110.10">
    <property type="entry name" value="Electron Transport, Fmn-binding Protein, Chain A"/>
    <property type="match status" value="1"/>
</dbReference>
<evidence type="ECO:0000313" key="3">
    <source>
        <dbReference type="Proteomes" id="UP000001977"/>
    </source>
</evidence>
<reference evidence="2 3" key="1">
    <citation type="journal article" date="2006" name="J. Bacteriol.">
        <title>Comparison of the genome sequence of the poultry pathogen Bordetella avium with those of B. bronchiseptica, B. pertussis, and B. parapertussis reveals extensive diversity in surface structures associated with host interaction.</title>
        <authorList>
            <person name="Sebaihia M."/>
            <person name="Preston A."/>
            <person name="Maskell D.J."/>
            <person name="Kuzmiak H."/>
            <person name="Connell T.D."/>
            <person name="King N.D."/>
            <person name="Orndorff P.E."/>
            <person name="Miyamoto D.M."/>
            <person name="Thomson N.R."/>
            <person name="Harris D."/>
            <person name="Goble A."/>
            <person name="Lord A."/>
            <person name="Murphy L."/>
            <person name="Quail M.A."/>
            <person name="Rutter S."/>
            <person name="Squares R."/>
            <person name="Squares S."/>
            <person name="Woodward J."/>
            <person name="Parkhill J."/>
            <person name="Temple L.M."/>
        </authorList>
    </citation>
    <scope>NUCLEOTIDE SEQUENCE [LARGE SCALE GENOMIC DNA]</scope>
    <source>
        <strain evidence="2 3">197N</strain>
    </source>
</reference>
<dbReference type="PANTHER" id="PTHR42815:SF2">
    <property type="entry name" value="FAD-BINDING, PUTATIVE (AFU_ORTHOLOGUE AFUA_6G07600)-RELATED"/>
    <property type="match status" value="1"/>
</dbReference>
<dbReference type="EMBL" id="AM167904">
    <property type="protein sequence ID" value="CAJ47809.1"/>
    <property type="molecule type" value="Genomic_DNA"/>
</dbReference>
<dbReference type="Pfam" id="PF01243">
    <property type="entry name" value="PNPOx_N"/>
    <property type="match status" value="1"/>
</dbReference>
<dbReference type="PANTHER" id="PTHR42815">
    <property type="entry name" value="FAD-BINDING, PUTATIVE (AFU_ORTHOLOGUE AFUA_6G07600)-RELATED"/>
    <property type="match status" value="1"/>
</dbReference>
<protein>
    <submittedName>
        <fullName evidence="2">Pyridoxamine 5'-phosphate oxidase</fullName>
    </submittedName>
</protein>
<dbReference type="InterPro" id="IPR012349">
    <property type="entry name" value="Split_barrel_FMN-bd"/>
</dbReference>
<keyword evidence="3" id="KW-1185">Reference proteome</keyword>
<dbReference type="InterPro" id="IPR024029">
    <property type="entry name" value="Pyridox_Oxase_FMN-dep"/>
</dbReference>
<dbReference type="InterPro" id="IPR011576">
    <property type="entry name" value="Pyridox_Oxase_N"/>
</dbReference>
<evidence type="ECO:0000259" key="1">
    <source>
        <dbReference type="Pfam" id="PF01243"/>
    </source>
</evidence>
<dbReference type="KEGG" id="bav:BAV0204"/>
<evidence type="ECO:0000313" key="2">
    <source>
        <dbReference type="EMBL" id="CAJ47809.1"/>
    </source>
</evidence>
<dbReference type="STRING" id="360910.BAV0204"/>
<dbReference type="OrthoDB" id="9796486at2"/>
<gene>
    <name evidence="2" type="ordered locus">BAV0204</name>
</gene>
<sequence length="208" mass="22772">MTPDPRYLITDTQALAELYGEPGQASLAKELDYVHPHYRAFIEASPFATLATSGAQGLDASPRGDPAGFVVVENDRTLLLPDRRGNNRIDSLRNVLEDPRVALLFLIPGVGETLRVNGRAEISVDPALLARFAMDGKPARSVLILHVEKVYFQCARAIVRSGLWDPAKQVARDSLPSTGRMLADVSAGEIDGAAYDRDLPERMKKTLY</sequence>
<dbReference type="eggNOG" id="COG3576">
    <property type="taxonomic scope" value="Bacteria"/>
</dbReference>
<feature type="domain" description="Pyridoxamine 5'-phosphate oxidase N-terminal" evidence="1">
    <location>
        <begin position="35"/>
        <end position="154"/>
    </location>
</feature>
<accession>Q2L0K3</accession>
<name>Q2L0K3_BORA1</name>
<dbReference type="HOGENOM" id="CLU_085054_0_0_4"/>
<organism evidence="2 3">
    <name type="scientific">Bordetella avium (strain 197N)</name>
    <dbReference type="NCBI Taxonomy" id="360910"/>
    <lineage>
        <taxon>Bacteria</taxon>
        <taxon>Pseudomonadati</taxon>
        <taxon>Pseudomonadota</taxon>
        <taxon>Betaproteobacteria</taxon>
        <taxon>Burkholderiales</taxon>
        <taxon>Alcaligenaceae</taxon>
        <taxon>Bordetella</taxon>
    </lineage>
</organism>
<dbReference type="GeneID" id="92936548"/>